<dbReference type="PANTHER" id="PTHR43394">
    <property type="entry name" value="ATP-DEPENDENT PERMEASE MDL1, MITOCHONDRIAL"/>
    <property type="match status" value="1"/>
</dbReference>
<feature type="transmembrane region" description="Helical" evidence="7">
    <location>
        <begin position="800"/>
        <end position="822"/>
    </location>
</feature>
<evidence type="ECO:0000313" key="10">
    <source>
        <dbReference type="EMBL" id="GAV27417.1"/>
    </source>
</evidence>
<dbReference type="SUPFAM" id="SSF90123">
    <property type="entry name" value="ABC transporter transmembrane region"/>
    <property type="match status" value="2"/>
</dbReference>
<dbReference type="Pfam" id="PF00005">
    <property type="entry name" value="ABC_tran"/>
    <property type="match status" value="2"/>
</dbReference>
<keyword evidence="3" id="KW-0547">Nucleotide-binding</keyword>
<evidence type="ECO:0000256" key="7">
    <source>
        <dbReference type="SAM" id="Phobius"/>
    </source>
</evidence>
<dbReference type="InterPro" id="IPR039421">
    <property type="entry name" value="Type_1_exporter"/>
</dbReference>
<evidence type="ECO:0000313" key="11">
    <source>
        <dbReference type="Proteomes" id="UP000186136"/>
    </source>
</evidence>
<feature type="domain" description="ABC transporter" evidence="8">
    <location>
        <begin position="423"/>
        <end position="675"/>
    </location>
</feature>
<feature type="transmembrane region" description="Helical" evidence="7">
    <location>
        <begin position="900"/>
        <end position="921"/>
    </location>
</feature>
<feature type="domain" description="ABC transmembrane type-1" evidence="9">
    <location>
        <begin position="756"/>
        <end position="1043"/>
    </location>
</feature>
<feature type="transmembrane region" description="Helical" evidence="7">
    <location>
        <begin position="979"/>
        <end position="1004"/>
    </location>
</feature>
<dbReference type="Pfam" id="PF00664">
    <property type="entry name" value="ABC_membrane"/>
    <property type="match status" value="2"/>
</dbReference>
<dbReference type="GO" id="GO:0016887">
    <property type="term" value="F:ATP hydrolysis activity"/>
    <property type="evidence" value="ECO:0007669"/>
    <property type="project" value="InterPro"/>
</dbReference>
<dbReference type="GO" id="GO:0005524">
    <property type="term" value="F:ATP binding"/>
    <property type="evidence" value="ECO:0007669"/>
    <property type="project" value="UniProtKB-KW"/>
</dbReference>
<accession>A0A1Q2YCY2</accession>
<keyword evidence="4" id="KW-0067">ATP-binding</keyword>
<evidence type="ECO:0000256" key="5">
    <source>
        <dbReference type="ARBA" id="ARBA00022989"/>
    </source>
</evidence>
<dbReference type="SMART" id="SM00382">
    <property type="entry name" value="AAA"/>
    <property type="match status" value="2"/>
</dbReference>
<feature type="transmembrane region" description="Helical" evidence="7">
    <location>
        <begin position="875"/>
        <end position="894"/>
    </location>
</feature>
<evidence type="ECO:0000256" key="6">
    <source>
        <dbReference type="ARBA" id="ARBA00023136"/>
    </source>
</evidence>
<keyword evidence="2 7" id="KW-0812">Transmembrane</keyword>
<dbReference type="InterPro" id="IPR003593">
    <property type="entry name" value="AAA+_ATPase"/>
</dbReference>
<dbReference type="InterPro" id="IPR027417">
    <property type="entry name" value="P-loop_NTPase"/>
</dbReference>
<name>A0A1Q2YCY2_9ASCO</name>
<comment type="caution">
    <text evidence="10">The sequence shown here is derived from an EMBL/GenBank/DDBJ whole genome shotgun (WGS) entry which is preliminary data.</text>
</comment>
<dbReference type="PROSITE" id="PS50929">
    <property type="entry name" value="ABC_TM1F"/>
    <property type="match status" value="2"/>
</dbReference>
<protein>
    <submittedName>
        <fullName evidence="10">Uncharacterized protein</fullName>
    </submittedName>
</protein>
<feature type="domain" description="ABC transporter" evidence="8">
    <location>
        <begin position="1082"/>
        <end position="1332"/>
    </location>
</feature>
<reference evidence="10 11" key="1">
    <citation type="submission" date="2016-08" db="EMBL/GenBank/DDBJ databases">
        <title>Whole genome shotgun sequence of Pichia membranifaciens KS47-1.</title>
        <authorList>
            <person name="Konishi M."/>
            <person name="Ishida M."/>
            <person name="Arakawa T."/>
            <person name="Kato Y."/>
            <person name="Horiuchi J."/>
        </authorList>
    </citation>
    <scope>NUCLEOTIDE SEQUENCE [LARGE SCALE GENOMIC DNA]</scope>
    <source>
        <strain evidence="10 11">KS47-1</strain>
    </source>
</reference>
<dbReference type="EMBL" id="BDGI01000034">
    <property type="protein sequence ID" value="GAV27417.1"/>
    <property type="molecule type" value="Genomic_DNA"/>
</dbReference>
<evidence type="ECO:0000259" key="9">
    <source>
        <dbReference type="PROSITE" id="PS50929"/>
    </source>
</evidence>
<evidence type="ECO:0000256" key="2">
    <source>
        <dbReference type="ARBA" id="ARBA00022692"/>
    </source>
</evidence>
<dbReference type="Proteomes" id="UP000186136">
    <property type="component" value="Unassembled WGS sequence"/>
</dbReference>
<evidence type="ECO:0000256" key="4">
    <source>
        <dbReference type="ARBA" id="ARBA00022840"/>
    </source>
</evidence>
<gene>
    <name evidence="10" type="ORF">PMKS-000884</name>
</gene>
<evidence type="ECO:0000256" key="3">
    <source>
        <dbReference type="ARBA" id="ARBA00022741"/>
    </source>
</evidence>
<dbReference type="SUPFAM" id="SSF52540">
    <property type="entry name" value="P-loop containing nucleoside triphosphate hydrolases"/>
    <property type="match status" value="2"/>
</dbReference>
<dbReference type="InterPro" id="IPR003439">
    <property type="entry name" value="ABC_transporter-like_ATP-bd"/>
</dbReference>
<sequence length="1338" mass="151728">MEKKSISESVDEYTNSVLETPTTLQEFDSPSAIFPNYSNTEVEKTESILNNKSETEFHVNRRQDIYDGDFTYKTKDNIGRNPFQFFVKADLLYLIPAIFFNALCAVTDVASTIMVNRMFTRLTKFQTGKYNSPSQFVRDVEWSCFAIILIGLGTSIFGWLETFMFTYLGERQQVRCRKQLFRSLFSRELSWFEENRNLDGDMIQLNRSIEEFRSSISEYLSVLCKCLFSIISLLIISMIYSWKLTLLIMSVFPLLGLSIMIFGKKVEQWSKVEDDETSKAISLLNWNFSSFLWIKIIFSQKLELNSFSKTLDDCEVSFRKFSIYANIVSSLMKALSFMLFVQSFWFGSYLVRTKKDSSGDVISAFYSCLKLALTISSLSVIAVIYQKANTSFKKIVKFSLSIESIEKFNKTLFVPDENLYGDIRFKNISFSYGQDHISDGDHPSACKALDSVSLNIQPFKTTYIIGKSGSGKSTIANMLLKLYEPESGSISIDGHDLQTLDDSWLRDQIILVQQFPTVFNDTVENNILLGTPFDDINSPGVSEAIEFFNFSTVIENLPNGLQTHLGNSKEQKDNLVQLSGGQEQRLNLVKAKLRDTNILILDESMSALDISQRKLFMKKINSWRENKTTIIITHELSHVRADDMVYVVKDGKIIDSGFKDDMKNFKCEFAASEIQSFTEKMSTTESDGPDHEKNLFDYLQNTDSLDSLEQRLGTASDKAVKSRHDAEKLRNIRGPMFVAFKLIMKKLTPKYKLWYLFGLLFVVINTILTPIFSYCFSHLINGIIPKAEGVLISNHEQVKWSIIATAIAIANGLTFFISFTSLDYVSQRLTKNLQFSSLTKILSQDVTFFEHADPSELSTLIMNDIRDFRRIFSSALSKLVSGVAVSIVCIIWTLTIGWKYSLVGFSMFPLFAIFSIFGTTIMQKSEFSYKDTLNDAESIVYESRVGIKTIMCYNMQSHFEIKLQEGLDMVLSNGFKRSIAMGFSANSIFFLVNVSQAIMFYYGFRLISTGEYTMVQMMQVIMMILMSVTFIAEILSSAPGLYRGLRVALKIDQLLFMEEDDTRFRGGYLTPNLQSCQIPFCISFRNVTFSYPSDPARSILKQMSMDIPRNQLVSIVGESGCGKSTIANLILRLQTLPKQQFLDFPTSQMITVDGYDINTIKMSWLMYNVSVVSQKHYFFNGSIRDNLLYGNPLRHSISDEQIWSIIDRLELTSMVDGLENGLDSSLAVSGNILVSGGQAQRLSIARALLRPASVLLLDECTASLDAHSTEIVLDLLCELKGKGLSIICITHQEKVMRRSDTVIVIKNGRVAEDGDFYTLLKTKGALYSMIAGQHTLVN</sequence>
<dbReference type="PROSITE" id="PS00211">
    <property type="entry name" value="ABC_TRANSPORTER_1"/>
    <property type="match status" value="1"/>
</dbReference>
<organism evidence="10 11">
    <name type="scientific">Pichia membranifaciens</name>
    <dbReference type="NCBI Taxonomy" id="4926"/>
    <lineage>
        <taxon>Eukaryota</taxon>
        <taxon>Fungi</taxon>
        <taxon>Dikarya</taxon>
        <taxon>Ascomycota</taxon>
        <taxon>Saccharomycotina</taxon>
        <taxon>Pichiomycetes</taxon>
        <taxon>Pichiales</taxon>
        <taxon>Pichiaceae</taxon>
        <taxon>Pichia</taxon>
    </lineage>
</organism>
<feature type="domain" description="ABC transmembrane type-1" evidence="9">
    <location>
        <begin position="97"/>
        <end position="387"/>
    </location>
</feature>
<dbReference type="PANTHER" id="PTHR43394:SF15">
    <property type="entry name" value="ALPHA-FACTOR-TRANSPORTING ATPASE"/>
    <property type="match status" value="1"/>
</dbReference>
<proteinExistence type="predicted"/>
<comment type="subcellular location">
    <subcellularLocation>
        <location evidence="1">Membrane</location>
        <topology evidence="1">Multi-pass membrane protein</topology>
    </subcellularLocation>
</comment>
<dbReference type="PROSITE" id="PS50893">
    <property type="entry name" value="ABC_TRANSPORTER_2"/>
    <property type="match status" value="2"/>
</dbReference>
<feature type="transmembrane region" description="Helical" evidence="7">
    <location>
        <begin position="1016"/>
        <end position="1036"/>
    </location>
</feature>
<dbReference type="CDD" id="cd18577">
    <property type="entry name" value="ABC_6TM_Pgp_ABCB1_D1_like"/>
    <property type="match status" value="1"/>
</dbReference>
<feature type="transmembrane region" description="Helical" evidence="7">
    <location>
        <begin position="91"/>
        <end position="119"/>
    </location>
</feature>
<dbReference type="InterPro" id="IPR011527">
    <property type="entry name" value="ABC1_TM_dom"/>
</dbReference>
<dbReference type="GO" id="GO:0005743">
    <property type="term" value="C:mitochondrial inner membrane"/>
    <property type="evidence" value="ECO:0007669"/>
    <property type="project" value="TreeGrafter"/>
</dbReference>
<feature type="transmembrane region" description="Helical" evidence="7">
    <location>
        <begin position="753"/>
        <end position="780"/>
    </location>
</feature>
<keyword evidence="6 7" id="KW-0472">Membrane</keyword>
<dbReference type="Gene3D" id="1.20.1560.10">
    <property type="entry name" value="ABC transporter type 1, transmembrane domain"/>
    <property type="match status" value="1"/>
</dbReference>
<dbReference type="GO" id="GO:0015421">
    <property type="term" value="F:ABC-type oligopeptide transporter activity"/>
    <property type="evidence" value="ECO:0007669"/>
    <property type="project" value="TreeGrafter"/>
</dbReference>
<dbReference type="GO" id="GO:0090374">
    <property type="term" value="P:oligopeptide export from mitochondrion"/>
    <property type="evidence" value="ECO:0007669"/>
    <property type="project" value="TreeGrafter"/>
</dbReference>
<dbReference type="Gene3D" id="3.40.50.300">
    <property type="entry name" value="P-loop containing nucleotide triphosphate hydrolases"/>
    <property type="match status" value="2"/>
</dbReference>
<feature type="transmembrane region" description="Helical" evidence="7">
    <location>
        <begin position="364"/>
        <end position="385"/>
    </location>
</feature>
<keyword evidence="11" id="KW-1185">Reference proteome</keyword>
<keyword evidence="5 7" id="KW-1133">Transmembrane helix</keyword>
<evidence type="ECO:0000259" key="8">
    <source>
        <dbReference type="PROSITE" id="PS50893"/>
    </source>
</evidence>
<dbReference type="OrthoDB" id="6500128at2759"/>
<evidence type="ECO:0000256" key="1">
    <source>
        <dbReference type="ARBA" id="ARBA00004141"/>
    </source>
</evidence>
<feature type="transmembrane region" description="Helical" evidence="7">
    <location>
        <begin position="323"/>
        <end position="344"/>
    </location>
</feature>
<dbReference type="InterPro" id="IPR036640">
    <property type="entry name" value="ABC1_TM_sf"/>
</dbReference>
<feature type="transmembrane region" description="Helical" evidence="7">
    <location>
        <begin position="140"/>
        <end position="160"/>
    </location>
</feature>
<feature type="transmembrane region" description="Helical" evidence="7">
    <location>
        <begin position="219"/>
        <end position="237"/>
    </location>
</feature>
<feature type="transmembrane region" description="Helical" evidence="7">
    <location>
        <begin position="244"/>
        <end position="263"/>
    </location>
</feature>
<dbReference type="InterPro" id="IPR017871">
    <property type="entry name" value="ABC_transporter-like_CS"/>
</dbReference>